<feature type="transmembrane region" description="Helical" evidence="2">
    <location>
        <begin position="70"/>
        <end position="95"/>
    </location>
</feature>
<dbReference type="PROSITE" id="PS51257">
    <property type="entry name" value="PROKAR_LIPOPROTEIN"/>
    <property type="match status" value="1"/>
</dbReference>
<keyword evidence="2" id="KW-0472">Membrane</keyword>
<name>A0A077M2I8_9MICO</name>
<dbReference type="Pfam" id="PF01569">
    <property type="entry name" value="PAP2"/>
    <property type="match status" value="1"/>
</dbReference>
<dbReference type="AlphaFoldDB" id="A0A077M2I8"/>
<dbReference type="SUPFAM" id="SSF48317">
    <property type="entry name" value="Acid phosphatase/Vanadium-dependent haloperoxidase"/>
    <property type="match status" value="1"/>
</dbReference>
<feature type="domain" description="Phosphatidic acid phosphatase type 2/haloperoxidase" evidence="3">
    <location>
        <begin position="194"/>
        <end position="274"/>
    </location>
</feature>
<proteinExistence type="predicted"/>
<organism evidence="4 5">
    <name type="scientific">Nostocoides japonicum T1-X7</name>
    <dbReference type="NCBI Taxonomy" id="1194083"/>
    <lineage>
        <taxon>Bacteria</taxon>
        <taxon>Bacillati</taxon>
        <taxon>Actinomycetota</taxon>
        <taxon>Actinomycetes</taxon>
        <taxon>Micrococcales</taxon>
        <taxon>Intrasporangiaceae</taxon>
        <taxon>Nostocoides</taxon>
    </lineage>
</organism>
<dbReference type="RefSeq" id="WP_083454879.1">
    <property type="nucleotide sequence ID" value="NZ_HF570958.1"/>
</dbReference>
<evidence type="ECO:0000313" key="5">
    <source>
        <dbReference type="Proteomes" id="UP000035721"/>
    </source>
</evidence>
<dbReference type="Gene3D" id="1.20.144.10">
    <property type="entry name" value="Phosphatidic acid phosphatase type 2/haloperoxidase"/>
    <property type="match status" value="1"/>
</dbReference>
<keyword evidence="5" id="KW-1185">Reference proteome</keyword>
<feature type="region of interest" description="Disordered" evidence="1">
    <location>
        <begin position="288"/>
        <end position="312"/>
    </location>
</feature>
<feature type="transmembrane region" description="Helical" evidence="2">
    <location>
        <begin position="136"/>
        <end position="154"/>
    </location>
</feature>
<dbReference type="Proteomes" id="UP000035721">
    <property type="component" value="Unassembled WGS sequence"/>
</dbReference>
<feature type="transmembrane region" description="Helical" evidence="2">
    <location>
        <begin position="252"/>
        <end position="274"/>
    </location>
</feature>
<keyword evidence="2" id="KW-0812">Transmembrane</keyword>
<comment type="caution">
    <text evidence="4">The sequence shown here is derived from an EMBL/GenBank/DDBJ whole genome shotgun (WGS) entry which is preliminary data.</text>
</comment>
<reference evidence="4 5" key="1">
    <citation type="journal article" date="2013" name="ISME J.">
        <title>A metabolic model for members of the genus Tetrasphaera involved in enhanced biological phosphorus removal.</title>
        <authorList>
            <person name="Kristiansen R."/>
            <person name="Nguyen H.T.T."/>
            <person name="Saunders A.M."/>
            <person name="Nielsen J.L."/>
            <person name="Wimmer R."/>
            <person name="Le V.Q."/>
            <person name="McIlroy S.J."/>
            <person name="Petrovski S."/>
            <person name="Seviour R.J."/>
            <person name="Calteau A."/>
            <person name="Nielsen K.L."/>
            <person name="Nielsen P.H."/>
        </authorList>
    </citation>
    <scope>NUCLEOTIDE SEQUENCE [LARGE SCALE GENOMIC DNA]</scope>
    <source>
        <strain evidence="4 5">T1-X7</strain>
    </source>
</reference>
<dbReference type="InterPro" id="IPR036938">
    <property type="entry name" value="PAP2/HPO_sf"/>
</dbReference>
<dbReference type="OrthoDB" id="5289372at2"/>
<gene>
    <name evidence="4" type="ORF">BN12_4060032</name>
</gene>
<evidence type="ECO:0000256" key="1">
    <source>
        <dbReference type="SAM" id="MobiDB-lite"/>
    </source>
</evidence>
<dbReference type="STRING" id="1194083.BN12_4060032"/>
<feature type="transmembrane region" description="Helical" evidence="2">
    <location>
        <begin position="228"/>
        <end position="246"/>
    </location>
</feature>
<evidence type="ECO:0000313" key="4">
    <source>
        <dbReference type="EMBL" id="CCH79222.1"/>
    </source>
</evidence>
<dbReference type="EMBL" id="CAJB01000342">
    <property type="protein sequence ID" value="CCH79222.1"/>
    <property type="molecule type" value="Genomic_DNA"/>
</dbReference>
<protein>
    <recommendedName>
        <fullName evidence="3">Phosphatidic acid phosphatase type 2/haloperoxidase domain-containing protein</fullName>
    </recommendedName>
</protein>
<feature type="transmembrane region" description="Helical" evidence="2">
    <location>
        <begin position="21"/>
        <end position="49"/>
    </location>
</feature>
<sequence>MGRLGRQESIYWDPEVFMPDVVWLAVVFFACVLILCFVAVYYAPSLVAGPRINDIRQRYSLTVQVGAKNFGRLVTAGVVFLAGSAFTVLVCYLFGRLAHVLQDPIDWTVFRWFEARQLDGWSRVWRVLTNVGGLRQTRWVALVGILFFPVAYGLSRRRWATPLLTLLGGVVSEYYLQSLLEAIVHRGHPPTTMGSYPSGGMARIMVIYGLFVFMTFRLWPTRNSRVRMCAWCLVILCAAVEMYARIYNLEHWATDVLGGLLFGTMLLMVMCRVFDILDRPSELATKPVSEALTRESTLRGGGRPQGSASSKS</sequence>
<dbReference type="InterPro" id="IPR000326">
    <property type="entry name" value="PAP2/HPO"/>
</dbReference>
<feature type="transmembrane region" description="Helical" evidence="2">
    <location>
        <begin position="196"/>
        <end position="216"/>
    </location>
</feature>
<evidence type="ECO:0000256" key="2">
    <source>
        <dbReference type="SAM" id="Phobius"/>
    </source>
</evidence>
<keyword evidence="2" id="KW-1133">Transmembrane helix</keyword>
<evidence type="ECO:0000259" key="3">
    <source>
        <dbReference type="Pfam" id="PF01569"/>
    </source>
</evidence>
<accession>A0A077M2I8</accession>